<dbReference type="GO" id="GO:0008270">
    <property type="term" value="F:zinc ion binding"/>
    <property type="evidence" value="ECO:0007669"/>
    <property type="project" value="UniProtKB-KW"/>
</dbReference>
<dbReference type="GO" id="GO:0016787">
    <property type="term" value="F:hydrolase activity"/>
    <property type="evidence" value="ECO:0007669"/>
    <property type="project" value="UniProtKB-KW"/>
</dbReference>
<evidence type="ECO:0000256" key="12">
    <source>
        <dbReference type="ARBA" id="ARBA00023054"/>
    </source>
</evidence>
<dbReference type="PROSITE" id="PS50088">
    <property type="entry name" value="ANK_REPEAT"/>
    <property type="match status" value="1"/>
</dbReference>
<dbReference type="Proteomes" id="UP000054558">
    <property type="component" value="Unassembled WGS sequence"/>
</dbReference>
<dbReference type="PROSITE" id="PS50297">
    <property type="entry name" value="ANK_REP_REGION"/>
    <property type="match status" value="1"/>
</dbReference>
<keyword evidence="3 14" id="KW-0963">Cytoplasm</keyword>
<dbReference type="InterPro" id="IPR002110">
    <property type="entry name" value="Ankyrin_rpt"/>
</dbReference>
<keyword evidence="7 14" id="KW-0255">Endonuclease</keyword>
<keyword evidence="11 13" id="KW-0040">ANK repeat</keyword>
<dbReference type="PANTHER" id="PTHR16036">
    <property type="entry name" value="ANKYRIN REPEAT AND ZINC FINGER DOMAIN-CONTAINING PROTEIN 1"/>
    <property type="match status" value="1"/>
</dbReference>
<feature type="compositionally biased region" description="Low complexity" evidence="15">
    <location>
        <begin position="63"/>
        <end position="74"/>
    </location>
</feature>
<keyword evidence="18" id="KW-1185">Reference proteome</keyword>
<feature type="region of interest" description="Disordered" evidence="15">
    <location>
        <begin position="413"/>
        <end position="453"/>
    </location>
</feature>
<dbReference type="InterPro" id="IPR041540">
    <property type="entry name" value="VATC"/>
</dbReference>
<feature type="compositionally biased region" description="Basic and acidic residues" evidence="15">
    <location>
        <begin position="565"/>
        <end position="575"/>
    </location>
</feature>
<evidence type="ECO:0000256" key="3">
    <source>
        <dbReference type="ARBA" id="ARBA00022490"/>
    </source>
</evidence>
<keyword evidence="10" id="KW-0862">Zinc</keyword>
<evidence type="ECO:0000313" key="17">
    <source>
        <dbReference type="EMBL" id="GAQ84657.1"/>
    </source>
</evidence>
<comment type="similarity">
    <text evidence="2 14">Belongs to the ANKZF1/VMS1 family.</text>
</comment>
<sequence>MAPKAAVPKALEQSVPSDIFQLTHSFLSGVAVFEPRRISEDQTGIAPGADVASNEIGESSVGPDSAKSSAAPDSKLLESAVVSGKAPHNHQEAQESASKEVTSDVANDIRNGDLIGATGAGQEKGEEKGAEMGKWSCLGCGKVAFESLEEQRAHYRSDWHRLNVKRRLSHKDPLSLESFESMVEEGPNSDIESISGSESEDEAERSGAKQPSHRSARIAFQTSASVPFSIWRCLIGGEKEQLFGFHDKVLSADETIASLKALADPGRGPWVVLLLSGGHFAGAVFDSKGQVLVHSTAHRYVVRAKQGGRQSAKDNTGRAPKSGGASLRRYNEAALEKDVRDVLASWQEHLRAAALVFVRASSADQKTLFLGENPPLQRDDPRLRRIPFVTRRPTFSETKRVVHLLAALDTRPEMMPSLPAPEAETSKPVPKPKPPKPSKAAAPEPEPAPEPTLSLATPLHVASEAGDEERIQELLEGGADPCVRDERGRTPYMAAKEKGVRNVFRRFMAAFPDRWDYTLAAIPSPLTEDQEAAQEAKRAEKAAKRKEVLKERKKEKRAQDAAAKAAEEARKKEEESAALAAAAASAVRYGKGKGLKAVPLSKAEKEEALVRARRAEREMRALAAEKRLQPVESSSSGVGESAPKQESKQANVCDCCGDTLDGKVPFHRLQFKYCSTTCVRVHKQVLEEEG</sequence>
<dbReference type="SUPFAM" id="SSF48403">
    <property type="entry name" value="Ankyrin repeat"/>
    <property type="match status" value="1"/>
</dbReference>
<feature type="compositionally biased region" description="Basic and acidic residues" evidence="15">
    <location>
        <begin position="89"/>
        <end position="102"/>
    </location>
</feature>
<evidence type="ECO:0000256" key="9">
    <source>
        <dbReference type="ARBA" id="ARBA00022801"/>
    </source>
</evidence>
<dbReference type="OMA" id="GPHIFMC"/>
<feature type="domain" description="VLRF1" evidence="16">
    <location>
        <begin position="266"/>
        <end position="408"/>
    </location>
</feature>
<evidence type="ECO:0000256" key="1">
    <source>
        <dbReference type="ARBA" id="ARBA00004496"/>
    </source>
</evidence>
<feature type="region of interest" description="Disordered" evidence="15">
    <location>
        <begin position="180"/>
        <end position="216"/>
    </location>
</feature>
<dbReference type="PANTHER" id="PTHR16036:SF2">
    <property type="entry name" value="TRNA ENDONUCLEASE ANKZF1"/>
    <property type="match status" value="1"/>
</dbReference>
<keyword evidence="6" id="KW-0677">Repeat</keyword>
<feature type="active site" evidence="14">
    <location>
        <position position="310"/>
    </location>
</feature>
<dbReference type="InterPro" id="IPR036770">
    <property type="entry name" value="Ankyrin_rpt-contain_sf"/>
</dbReference>
<keyword evidence="9 14" id="KW-0378">Hydrolase</keyword>
<evidence type="ECO:0000256" key="5">
    <source>
        <dbReference type="ARBA" id="ARBA00022723"/>
    </source>
</evidence>
<dbReference type="EMBL" id="DF237148">
    <property type="protein sequence ID" value="GAQ84657.1"/>
    <property type="molecule type" value="Genomic_DNA"/>
</dbReference>
<feature type="region of interest" description="Disordered" evidence="15">
    <location>
        <begin position="305"/>
        <end position="325"/>
    </location>
</feature>
<dbReference type="Pfam" id="PF00023">
    <property type="entry name" value="Ank"/>
    <property type="match status" value="1"/>
</dbReference>
<evidence type="ECO:0000256" key="11">
    <source>
        <dbReference type="ARBA" id="ARBA00023043"/>
    </source>
</evidence>
<dbReference type="OrthoDB" id="429841at2759"/>
<feature type="region of interest" description="Disordered" evidence="15">
    <location>
        <begin position="528"/>
        <end position="577"/>
    </location>
</feature>
<comment type="subcellular location">
    <subcellularLocation>
        <location evidence="1">Cytoplasm</location>
    </subcellularLocation>
</comment>
<feature type="region of interest" description="Disordered" evidence="15">
    <location>
        <begin position="624"/>
        <end position="649"/>
    </location>
</feature>
<accession>A0A1Y1I7G5</accession>
<evidence type="ECO:0000259" key="16">
    <source>
        <dbReference type="PROSITE" id="PS52044"/>
    </source>
</evidence>
<dbReference type="InterPro" id="IPR047139">
    <property type="entry name" value="ANKZ1/VMS1"/>
</dbReference>
<dbReference type="GO" id="GO:0004519">
    <property type="term" value="F:endonuclease activity"/>
    <property type="evidence" value="ECO:0007669"/>
    <property type="project" value="UniProtKB-KW"/>
</dbReference>
<evidence type="ECO:0000256" key="6">
    <source>
        <dbReference type="ARBA" id="ARBA00022737"/>
    </source>
</evidence>
<keyword evidence="8" id="KW-0863">Zinc-finger</keyword>
<dbReference type="STRING" id="105231.A0A1Y1I7G5"/>
<evidence type="ECO:0000256" key="13">
    <source>
        <dbReference type="PROSITE-ProRule" id="PRU00023"/>
    </source>
</evidence>
<proteinExistence type="inferred from homology"/>
<evidence type="ECO:0000313" key="18">
    <source>
        <dbReference type="Proteomes" id="UP000054558"/>
    </source>
</evidence>
<dbReference type="Gene3D" id="1.25.40.20">
    <property type="entry name" value="Ankyrin repeat-containing domain"/>
    <property type="match status" value="1"/>
</dbReference>
<evidence type="ECO:0000256" key="7">
    <source>
        <dbReference type="ARBA" id="ARBA00022759"/>
    </source>
</evidence>
<feature type="compositionally biased region" description="Basic and acidic residues" evidence="15">
    <location>
        <begin position="534"/>
        <end position="552"/>
    </location>
</feature>
<evidence type="ECO:0000256" key="8">
    <source>
        <dbReference type="ARBA" id="ARBA00022771"/>
    </source>
</evidence>
<organism evidence="17 18">
    <name type="scientific">Klebsormidium nitens</name>
    <name type="common">Green alga</name>
    <name type="synonym">Ulothrix nitens</name>
    <dbReference type="NCBI Taxonomy" id="105231"/>
    <lineage>
        <taxon>Eukaryota</taxon>
        <taxon>Viridiplantae</taxon>
        <taxon>Streptophyta</taxon>
        <taxon>Klebsormidiophyceae</taxon>
        <taxon>Klebsormidiales</taxon>
        <taxon>Klebsormidiaceae</taxon>
        <taxon>Klebsormidium</taxon>
    </lineage>
</organism>
<evidence type="ECO:0000256" key="14">
    <source>
        <dbReference type="PROSITE-ProRule" id="PRU01389"/>
    </source>
</evidence>
<reference evidence="17 18" key="1">
    <citation type="journal article" date="2014" name="Nat. Commun.">
        <title>Klebsormidium flaccidum genome reveals primary factors for plant terrestrial adaptation.</title>
        <authorList>
            <person name="Hori K."/>
            <person name="Maruyama F."/>
            <person name="Fujisawa T."/>
            <person name="Togashi T."/>
            <person name="Yamamoto N."/>
            <person name="Seo M."/>
            <person name="Sato S."/>
            <person name="Yamada T."/>
            <person name="Mori H."/>
            <person name="Tajima N."/>
            <person name="Moriyama T."/>
            <person name="Ikeuchi M."/>
            <person name="Watanabe M."/>
            <person name="Wada H."/>
            <person name="Kobayashi K."/>
            <person name="Saito M."/>
            <person name="Masuda T."/>
            <person name="Sasaki-Sekimoto Y."/>
            <person name="Mashiguchi K."/>
            <person name="Awai K."/>
            <person name="Shimojima M."/>
            <person name="Masuda S."/>
            <person name="Iwai M."/>
            <person name="Nobusawa T."/>
            <person name="Narise T."/>
            <person name="Kondo S."/>
            <person name="Saito H."/>
            <person name="Sato R."/>
            <person name="Murakawa M."/>
            <person name="Ihara Y."/>
            <person name="Oshima-Yamada Y."/>
            <person name="Ohtaka K."/>
            <person name="Satoh M."/>
            <person name="Sonobe K."/>
            <person name="Ishii M."/>
            <person name="Ohtani R."/>
            <person name="Kanamori-Sato M."/>
            <person name="Honoki R."/>
            <person name="Miyazaki D."/>
            <person name="Mochizuki H."/>
            <person name="Umetsu J."/>
            <person name="Higashi K."/>
            <person name="Shibata D."/>
            <person name="Kamiya Y."/>
            <person name="Sato N."/>
            <person name="Nakamura Y."/>
            <person name="Tabata S."/>
            <person name="Ida S."/>
            <person name="Kurokawa K."/>
            <person name="Ohta H."/>
        </authorList>
    </citation>
    <scope>NUCLEOTIDE SEQUENCE [LARGE SCALE GENOMIC DNA]</scope>
    <source>
        <strain evidence="17 18">NIES-2285</strain>
    </source>
</reference>
<dbReference type="Pfam" id="PF18826">
    <property type="entry name" value="bVLRF1"/>
    <property type="match status" value="1"/>
</dbReference>
<dbReference type="GO" id="GO:0036503">
    <property type="term" value="P:ERAD pathway"/>
    <property type="evidence" value="ECO:0000318"/>
    <property type="project" value="GO_Central"/>
</dbReference>
<dbReference type="PROSITE" id="PS52044">
    <property type="entry name" value="VLRF1"/>
    <property type="match status" value="1"/>
</dbReference>
<dbReference type="GO" id="GO:0005737">
    <property type="term" value="C:cytoplasm"/>
    <property type="evidence" value="ECO:0007669"/>
    <property type="project" value="UniProtKB-SubCell"/>
</dbReference>
<comment type="domain">
    <text evidence="14">The VLRF1 domain mediates binding to the 60S ribosomal subunit.</text>
</comment>
<evidence type="ECO:0000256" key="10">
    <source>
        <dbReference type="ARBA" id="ARBA00022833"/>
    </source>
</evidence>
<dbReference type="InterPro" id="IPR041175">
    <property type="entry name" value="VLRF1/Vms1"/>
</dbReference>
<keyword evidence="5" id="KW-0479">Metal-binding</keyword>
<feature type="region of interest" description="Disordered" evidence="15">
    <location>
        <begin position="41"/>
        <end position="103"/>
    </location>
</feature>
<evidence type="ECO:0000256" key="2">
    <source>
        <dbReference type="ARBA" id="ARBA00009262"/>
    </source>
</evidence>
<keyword evidence="12" id="KW-0175">Coiled coil</keyword>
<keyword evidence="4 14" id="KW-0540">Nuclease</keyword>
<name>A0A1Y1I7G5_KLENI</name>
<evidence type="ECO:0000256" key="15">
    <source>
        <dbReference type="SAM" id="MobiDB-lite"/>
    </source>
</evidence>
<evidence type="ECO:0000256" key="4">
    <source>
        <dbReference type="ARBA" id="ARBA00022722"/>
    </source>
</evidence>
<dbReference type="Pfam" id="PF18716">
    <property type="entry name" value="VATC"/>
    <property type="match status" value="1"/>
</dbReference>
<protein>
    <recommendedName>
        <fullName evidence="16">VLRF1 domain-containing protein</fullName>
    </recommendedName>
</protein>
<feature type="repeat" description="ANK" evidence="13">
    <location>
        <begin position="454"/>
        <end position="486"/>
    </location>
</feature>
<gene>
    <name evidence="17" type="ORF">KFL_001990100</name>
</gene>
<dbReference type="AlphaFoldDB" id="A0A1Y1I7G5"/>
<feature type="compositionally biased region" description="Low complexity" evidence="15">
    <location>
        <begin position="631"/>
        <end position="641"/>
    </location>
</feature>